<evidence type="ECO:0000313" key="2">
    <source>
        <dbReference type="EMBL" id="KAF7513253.1"/>
    </source>
</evidence>
<dbReference type="EMBL" id="JAACFV010000007">
    <property type="protein sequence ID" value="KAF7513253.1"/>
    <property type="molecule type" value="Genomic_DNA"/>
</dbReference>
<dbReference type="OrthoDB" id="10598015at2759"/>
<dbReference type="Proteomes" id="UP000606974">
    <property type="component" value="Unassembled WGS sequence"/>
</dbReference>
<comment type="caution">
    <text evidence="2">The sequence shown here is derived from an EMBL/GenBank/DDBJ whole genome shotgun (WGS) entry which is preliminary data.</text>
</comment>
<feature type="region of interest" description="Disordered" evidence="1">
    <location>
        <begin position="39"/>
        <end position="93"/>
    </location>
</feature>
<accession>A0A8H7E9J0</accession>
<keyword evidence="3" id="KW-1185">Reference proteome</keyword>
<feature type="compositionally biased region" description="Pro residues" evidence="1">
    <location>
        <begin position="84"/>
        <end position="93"/>
    </location>
</feature>
<reference evidence="2" key="1">
    <citation type="submission" date="2020-02" db="EMBL/GenBank/DDBJ databases">
        <authorList>
            <person name="Palmer J.M."/>
        </authorList>
    </citation>
    <scope>NUCLEOTIDE SEQUENCE</scope>
    <source>
        <strain evidence="2">EPUS1.4</strain>
        <tissue evidence="2">Thallus</tissue>
    </source>
</reference>
<evidence type="ECO:0000313" key="3">
    <source>
        <dbReference type="Proteomes" id="UP000606974"/>
    </source>
</evidence>
<organism evidence="2 3">
    <name type="scientific">Endocarpon pusillum</name>
    <dbReference type="NCBI Taxonomy" id="364733"/>
    <lineage>
        <taxon>Eukaryota</taxon>
        <taxon>Fungi</taxon>
        <taxon>Dikarya</taxon>
        <taxon>Ascomycota</taxon>
        <taxon>Pezizomycotina</taxon>
        <taxon>Eurotiomycetes</taxon>
        <taxon>Chaetothyriomycetidae</taxon>
        <taxon>Verrucariales</taxon>
        <taxon>Verrucariaceae</taxon>
        <taxon>Endocarpon</taxon>
    </lineage>
</organism>
<dbReference type="AlphaFoldDB" id="A0A8H7E9J0"/>
<protein>
    <submittedName>
        <fullName evidence="2">Uncharacterized protein</fullName>
    </submittedName>
</protein>
<sequence length="93" mass="10326">MVAVYVSTQGPPENTQRRGALELVVARCLSLLRLPPNPNPSMNWNPSIDPNLWIPNDDTLSDPGAANANSLDMNDFPVKYRPSKPFPPWTVLQ</sequence>
<proteinExistence type="predicted"/>
<evidence type="ECO:0000256" key="1">
    <source>
        <dbReference type="SAM" id="MobiDB-lite"/>
    </source>
</evidence>
<gene>
    <name evidence="2" type="ORF">GJ744_010649</name>
</gene>
<name>A0A8H7E9J0_9EURO</name>